<evidence type="ECO:0000256" key="5">
    <source>
        <dbReference type="ARBA" id="ARBA00022989"/>
    </source>
</evidence>
<sequence length="324" mass="36300">MLRLCLLFCLPLPWLSRSSSTRWEAAIHQWNREVQEMNSTKTERFTAYLILTVITLLAVLPLLMTFFTSMKGDEEFAAGATRLLPAAWHPSNYIRALQMAEWGLFLKNSVVVTGAAVLGSLIFNTMAGFAFARIRFKGRSLLFLLLLVGLMIPAQVTVIPQFLVLKSIPLFGGNDMFGHGGNGWLDSYYALIVPELSGAFGVFMARQFYLQMPKALDEAAYIDGSGYTRLFFFIYLPLSGPLIATLGIFKFVGVWNDFFHPLIYTNSPAMRTVQLGLQVFRGENQVQYNLLMAATLLVSIPILVMFLLFQKQFIRSAISSSVKG</sequence>
<dbReference type="InterPro" id="IPR000515">
    <property type="entry name" value="MetI-like"/>
</dbReference>
<evidence type="ECO:0000256" key="6">
    <source>
        <dbReference type="ARBA" id="ARBA00023136"/>
    </source>
</evidence>
<reference evidence="9 10" key="1">
    <citation type="submission" date="2017-06" db="EMBL/GenBank/DDBJ databases">
        <title>Complete genome sequence of Paenibacillus donghaensis KCTC 13049T isolated from East Sea sediment, South Korea.</title>
        <authorList>
            <person name="Jung B.K."/>
            <person name="Hong S.-J."/>
            <person name="Shin J.-H."/>
        </authorList>
    </citation>
    <scope>NUCLEOTIDE SEQUENCE [LARGE SCALE GENOMIC DNA]</scope>
    <source>
        <strain evidence="9 10">KCTC 13049</strain>
    </source>
</reference>
<keyword evidence="4 7" id="KW-0812">Transmembrane</keyword>
<dbReference type="EMBL" id="CP021780">
    <property type="protein sequence ID" value="ASA24336.1"/>
    <property type="molecule type" value="Genomic_DNA"/>
</dbReference>
<evidence type="ECO:0000256" key="1">
    <source>
        <dbReference type="ARBA" id="ARBA00004651"/>
    </source>
</evidence>
<dbReference type="AlphaFoldDB" id="A0A2Z2KC82"/>
<comment type="subcellular location">
    <subcellularLocation>
        <location evidence="1 7">Cell membrane</location>
        <topology evidence="1 7">Multi-pass membrane protein</topology>
    </subcellularLocation>
</comment>
<dbReference type="CDD" id="cd06261">
    <property type="entry name" value="TM_PBP2"/>
    <property type="match status" value="1"/>
</dbReference>
<feature type="transmembrane region" description="Helical" evidence="7">
    <location>
        <begin position="188"/>
        <end position="209"/>
    </location>
</feature>
<dbReference type="Pfam" id="PF00528">
    <property type="entry name" value="BPD_transp_1"/>
    <property type="match status" value="1"/>
</dbReference>
<gene>
    <name evidence="9" type="ORF">B9T62_28470</name>
</gene>
<evidence type="ECO:0000259" key="8">
    <source>
        <dbReference type="PROSITE" id="PS50928"/>
    </source>
</evidence>
<feature type="transmembrane region" description="Helical" evidence="7">
    <location>
        <begin position="45"/>
        <end position="67"/>
    </location>
</feature>
<evidence type="ECO:0000256" key="7">
    <source>
        <dbReference type="RuleBase" id="RU363032"/>
    </source>
</evidence>
<feature type="transmembrane region" description="Helical" evidence="7">
    <location>
        <begin position="290"/>
        <end position="309"/>
    </location>
</feature>
<dbReference type="GO" id="GO:0005886">
    <property type="term" value="C:plasma membrane"/>
    <property type="evidence" value="ECO:0007669"/>
    <property type="project" value="UniProtKB-SubCell"/>
</dbReference>
<evidence type="ECO:0000313" key="10">
    <source>
        <dbReference type="Proteomes" id="UP000249890"/>
    </source>
</evidence>
<dbReference type="Gene3D" id="1.10.3720.10">
    <property type="entry name" value="MetI-like"/>
    <property type="match status" value="1"/>
</dbReference>
<name>A0A2Z2KC82_9BACL</name>
<organism evidence="9 10">
    <name type="scientific">Paenibacillus donghaensis</name>
    <dbReference type="NCBI Taxonomy" id="414771"/>
    <lineage>
        <taxon>Bacteria</taxon>
        <taxon>Bacillati</taxon>
        <taxon>Bacillota</taxon>
        <taxon>Bacilli</taxon>
        <taxon>Bacillales</taxon>
        <taxon>Paenibacillaceae</taxon>
        <taxon>Paenibacillus</taxon>
    </lineage>
</organism>
<feature type="transmembrane region" description="Helical" evidence="7">
    <location>
        <begin position="230"/>
        <end position="252"/>
    </location>
</feature>
<dbReference type="KEGG" id="pdh:B9T62_28470"/>
<evidence type="ECO:0000313" key="9">
    <source>
        <dbReference type="EMBL" id="ASA24336.1"/>
    </source>
</evidence>
<keyword evidence="5 7" id="KW-1133">Transmembrane helix</keyword>
<evidence type="ECO:0000256" key="2">
    <source>
        <dbReference type="ARBA" id="ARBA00022448"/>
    </source>
</evidence>
<keyword evidence="2 7" id="KW-0813">Transport</keyword>
<dbReference type="PANTHER" id="PTHR43744">
    <property type="entry name" value="ABC TRANSPORTER PERMEASE PROTEIN MG189-RELATED-RELATED"/>
    <property type="match status" value="1"/>
</dbReference>
<evidence type="ECO:0000256" key="4">
    <source>
        <dbReference type="ARBA" id="ARBA00022692"/>
    </source>
</evidence>
<feature type="domain" description="ABC transmembrane type-1" evidence="8">
    <location>
        <begin position="106"/>
        <end position="309"/>
    </location>
</feature>
<keyword evidence="6 7" id="KW-0472">Membrane</keyword>
<dbReference type="GO" id="GO:0055085">
    <property type="term" value="P:transmembrane transport"/>
    <property type="evidence" value="ECO:0007669"/>
    <property type="project" value="InterPro"/>
</dbReference>
<dbReference type="PROSITE" id="PS50928">
    <property type="entry name" value="ABC_TM1"/>
    <property type="match status" value="1"/>
</dbReference>
<proteinExistence type="inferred from homology"/>
<keyword evidence="10" id="KW-1185">Reference proteome</keyword>
<accession>A0A2Z2KC82</accession>
<keyword evidence="3" id="KW-1003">Cell membrane</keyword>
<dbReference type="Proteomes" id="UP000249890">
    <property type="component" value="Chromosome"/>
</dbReference>
<dbReference type="InterPro" id="IPR035906">
    <property type="entry name" value="MetI-like_sf"/>
</dbReference>
<dbReference type="PANTHER" id="PTHR43744:SF12">
    <property type="entry name" value="ABC TRANSPORTER PERMEASE PROTEIN MG189-RELATED"/>
    <property type="match status" value="1"/>
</dbReference>
<protein>
    <recommendedName>
        <fullName evidence="8">ABC transmembrane type-1 domain-containing protein</fullName>
    </recommendedName>
</protein>
<feature type="transmembrane region" description="Helical" evidence="7">
    <location>
        <begin position="141"/>
        <end position="168"/>
    </location>
</feature>
<evidence type="ECO:0000256" key="3">
    <source>
        <dbReference type="ARBA" id="ARBA00022475"/>
    </source>
</evidence>
<comment type="similarity">
    <text evidence="7">Belongs to the binding-protein-dependent transport system permease family.</text>
</comment>
<dbReference type="SUPFAM" id="SSF161098">
    <property type="entry name" value="MetI-like"/>
    <property type="match status" value="1"/>
</dbReference>